<dbReference type="RefSeq" id="WP_122918752.1">
    <property type="nucleotide sequence ID" value="NZ_RHHQ01000012.1"/>
</dbReference>
<dbReference type="EMBL" id="RHHQ01000012">
    <property type="protein sequence ID" value="RNB87054.1"/>
    <property type="molecule type" value="Genomic_DNA"/>
</dbReference>
<comment type="caution">
    <text evidence="1">The sequence shown here is derived from an EMBL/GenBank/DDBJ whole genome shotgun (WGS) entry which is preliminary data.</text>
</comment>
<dbReference type="Pfam" id="PF10055">
    <property type="entry name" value="DUF2292"/>
    <property type="match status" value="1"/>
</dbReference>
<evidence type="ECO:0000313" key="2">
    <source>
        <dbReference type="Proteomes" id="UP000271031"/>
    </source>
</evidence>
<proteinExistence type="predicted"/>
<accession>A0A3M8DG88</accession>
<reference evidence="1 2" key="1">
    <citation type="submission" date="2018-10" db="EMBL/GenBank/DDBJ databases">
        <title>Phylogenomics of Brevibacillus.</title>
        <authorList>
            <person name="Dunlap C."/>
        </authorList>
    </citation>
    <scope>NUCLEOTIDE SEQUENCE [LARGE SCALE GENOMIC DNA]</scope>
    <source>
        <strain evidence="1 2">JCM 15716</strain>
    </source>
</reference>
<dbReference type="AlphaFoldDB" id="A0A3M8DG88"/>
<gene>
    <name evidence="1" type="ORF">EDM56_15270</name>
</gene>
<organism evidence="1 2">
    <name type="scientific">Brevibacillus fluminis</name>
    <dbReference type="NCBI Taxonomy" id="511487"/>
    <lineage>
        <taxon>Bacteria</taxon>
        <taxon>Bacillati</taxon>
        <taxon>Bacillota</taxon>
        <taxon>Bacilli</taxon>
        <taxon>Bacillales</taxon>
        <taxon>Paenibacillaceae</taxon>
        <taxon>Brevibacillus</taxon>
    </lineage>
</organism>
<dbReference type="Proteomes" id="UP000271031">
    <property type="component" value="Unassembled WGS sequence"/>
</dbReference>
<dbReference type="InterPro" id="IPR018743">
    <property type="entry name" value="DUF2292"/>
</dbReference>
<evidence type="ECO:0000313" key="1">
    <source>
        <dbReference type="EMBL" id="RNB87054.1"/>
    </source>
</evidence>
<keyword evidence="2" id="KW-1185">Reference proteome</keyword>
<name>A0A3M8DG88_9BACL</name>
<protein>
    <submittedName>
        <fullName evidence="1">DUF2292 domain-containing protein</fullName>
    </submittedName>
</protein>
<sequence>MANHASSTPDQLIARILHALEGLQYGSVQIVVHDSQVIQIDRTEKHRFPLEKAEVYQQQLSREKKK</sequence>
<dbReference type="OrthoDB" id="2382414at2"/>